<accession>A0A7U3YEX5</accession>
<dbReference type="EMBL" id="CP002293">
    <property type="protein sequence ID" value="ADP74549.1"/>
    <property type="molecule type" value="Genomic_DNA"/>
</dbReference>
<protein>
    <submittedName>
        <fullName evidence="1">Uncharacterized protein</fullName>
    </submittedName>
</protein>
<gene>
    <name evidence="1" type="ORF">GY4MC1_1775</name>
</gene>
<dbReference type="AlphaFoldDB" id="A0A7U3YEX5"/>
<reference evidence="1" key="1">
    <citation type="submission" date="2010-10" db="EMBL/GenBank/DDBJ databases">
        <title>Complete sequence of chromosome of Geobacillus sp. Y4.1MC1.</title>
        <authorList>
            <consortium name="US DOE Joint Genome Institute"/>
            <person name="Lucas S."/>
            <person name="Copeland A."/>
            <person name="Lapidus A."/>
            <person name="Cheng J.-F."/>
            <person name="Bruce D."/>
            <person name="Goodwin L."/>
            <person name="Pitluck S."/>
            <person name="Chertkov O."/>
            <person name="Zhang X."/>
            <person name="Detter J.C."/>
            <person name="Han C."/>
            <person name="Tapia R."/>
            <person name="Land M."/>
            <person name="Hauser L."/>
            <person name="Jeffries C."/>
            <person name="Kyrpides N."/>
            <person name="Ivanova N."/>
            <person name="Ovchinnikova G."/>
            <person name="Brumm P."/>
            <person name="Mead D."/>
            <person name="Woyke T."/>
        </authorList>
    </citation>
    <scope>NUCLEOTIDE SEQUENCE [LARGE SCALE GENOMIC DNA]</scope>
    <source>
        <strain evidence="1">Y4.1MC1</strain>
    </source>
</reference>
<evidence type="ECO:0000313" key="1">
    <source>
        <dbReference type="EMBL" id="ADP74549.1"/>
    </source>
</evidence>
<proteinExistence type="predicted"/>
<dbReference type="KEGG" id="gmc:GY4MC1_1775"/>
<name>A0A7U3YEX5_GEOS0</name>
<organism evidence="1">
    <name type="scientific">Geobacillus sp. (strain Y4.1MC1)</name>
    <dbReference type="NCBI Taxonomy" id="581103"/>
    <lineage>
        <taxon>Bacteria</taxon>
        <taxon>Bacillati</taxon>
        <taxon>Bacillota</taxon>
        <taxon>Bacilli</taxon>
        <taxon>Bacillales</taxon>
        <taxon>Anoxybacillaceae</taxon>
        <taxon>Geobacillus</taxon>
    </lineage>
</organism>
<sequence length="62" mass="6519">MASAAQSIEIAVIGAHITDGAKFSSWQSAILEKTDIKRKERELDGVCHDVYNGGIDAVGGGM</sequence>